<dbReference type="Pfam" id="PF13193">
    <property type="entry name" value="AMP-binding_C"/>
    <property type="match status" value="1"/>
</dbReference>
<dbReference type="InterPro" id="IPR020845">
    <property type="entry name" value="AMP-binding_CS"/>
</dbReference>
<dbReference type="InterPro" id="IPR000873">
    <property type="entry name" value="AMP-dep_synth/lig_dom"/>
</dbReference>
<evidence type="ECO:0000313" key="3">
    <source>
        <dbReference type="EMBL" id="MFC3003148.1"/>
    </source>
</evidence>
<accession>A0ABV7C332</accession>
<comment type="caution">
    <text evidence="3">The sequence shown here is derived from an EMBL/GenBank/DDBJ whole genome shotgun (WGS) entry which is preliminary data.</text>
</comment>
<evidence type="ECO:0000259" key="1">
    <source>
        <dbReference type="Pfam" id="PF00501"/>
    </source>
</evidence>
<dbReference type="InterPro" id="IPR050237">
    <property type="entry name" value="ATP-dep_AMP-bd_enzyme"/>
</dbReference>
<feature type="domain" description="AMP-dependent synthetase/ligase" evidence="1">
    <location>
        <begin position="9"/>
        <end position="343"/>
    </location>
</feature>
<dbReference type="Pfam" id="PF00501">
    <property type="entry name" value="AMP-binding"/>
    <property type="match status" value="1"/>
</dbReference>
<name>A0ABV7C332_9PROT</name>
<gene>
    <name evidence="3" type="ORF">ACFOD3_24855</name>
</gene>
<feature type="domain" description="AMP-binding enzyme C-terminal" evidence="2">
    <location>
        <begin position="394"/>
        <end position="466"/>
    </location>
</feature>
<dbReference type="InterPro" id="IPR025110">
    <property type="entry name" value="AMP-bd_C"/>
</dbReference>
<protein>
    <submittedName>
        <fullName evidence="3">Class I adenylate-forming enzyme family protein</fullName>
    </submittedName>
</protein>
<evidence type="ECO:0000259" key="2">
    <source>
        <dbReference type="Pfam" id="PF13193"/>
    </source>
</evidence>
<dbReference type="PROSITE" id="PS00455">
    <property type="entry name" value="AMP_BINDING"/>
    <property type="match status" value="1"/>
</dbReference>
<dbReference type="RefSeq" id="WP_216839585.1">
    <property type="nucleotide sequence ID" value="NZ_JAFNJS010000009.1"/>
</dbReference>
<reference evidence="4" key="1">
    <citation type="journal article" date="2019" name="Int. J. Syst. Evol. Microbiol.">
        <title>The Global Catalogue of Microorganisms (GCM) 10K type strain sequencing project: providing services to taxonomists for standard genome sequencing and annotation.</title>
        <authorList>
            <consortium name="The Broad Institute Genomics Platform"/>
            <consortium name="The Broad Institute Genome Sequencing Center for Infectious Disease"/>
            <person name="Wu L."/>
            <person name="Ma J."/>
        </authorList>
    </citation>
    <scope>NUCLEOTIDE SEQUENCE [LARGE SCALE GENOMIC DNA]</scope>
    <source>
        <strain evidence="4">CGMCC 1.16855</strain>
    </source>
</reference>
<dbReference type="PANTHER" id="PTHR43767:SF12">
    <property type="entry name" value="AMP-DEPENDENT SYNTHETASE AND LIGASE"/>
    <property type="match status" value="1"/>
</dbReference>
<dbReference type="PANTHER" id="PTHR43767">
    <property type="entry name" value="LONG-CHAIN-FATTY-ACID--COA LIGASE"/>
    <property type="match status" value="1"/>
</dbReference>
<keyword evidence="4" id="KW-1185">Reference proteome</keyword>
<evidence type="ECO:0000313" key="4">
    <source>
        <dbReference type="Proteomes" id="UP001595420"/>
    </source>
</evidence>
<organism evidence="3 4">
    <name type="scientific">Falsiroseomonas tokyonensis</name>
    <dbReference type="NCBI Taxonomy" id="430521"/>
    <lineage>
        <taxon>Bacteria</taxon>
        <taxon>Pseudomonadati</taxon>
        <taxon>Pseudomonadota</taxon>
        <taxon>Alphaproteobacteria</taxon>
        <taxon>Acetobacterales</taxon>
        <taxon>Roseomonadaceae</taxon>
        <taxon>Falsiroseomonas</taxon>
    </lineage>
</organism>
<dbReference type="EMBL" id="JBHRSB010000009">
    <property type="protein sequence ID" value="MFC3003148.1"/>
    <property type="molecule type" value="Genomic_DNA"/>
</dbReference>
<dbReference type="Proteomes" id="UP001595420">
    <property type="component" value="Unassembled WGS sequence"/>
</dbReference>
<sequence length="481" mass="52059">MNLADALDIHAKARPGHVALIDGALVLTHAEFAARVRRMAAWVQGLGLPGDQPIGICLRDTAQHVVALYAVARAGLPILPMDVRWTAEEQRNVADHFGAALVLQEPDAPPLPGLRCDMPQEVDATGAHFASDAEAPFVLSLSSGTTGRPKGPLIAHHHFLARFRTHWINLGLNGRDRFVCATPLYFGGGRTFAMSVLFSGGALILKPPPCTPEELVACVAQHEATSLFLVPTQFRRLLALTDDLVAPLRNLNLLFSSGAPLSPEERLAIRDRLCPRFFEYYASTEGGGVSLLTPEDLATHGETVGRPVFAVEVEVVDDADRPLPPGEIGLLRYRGPACATGYHRDPEASAEAFRDGWFYPGDLASLDEQGFVTLRGRQKDMIIRAGINIHPADIEAALTAHPAVAEAAVLAWPSPEFGEEIAAFLRLSAPAEPEALLAFARGALPRPKWPRQVFVVADLPRNSAGKVLKRELALRLPKLDR</sequence>
<proteinExistence type="predicted"/>